<protein>
    <submittedName>
        <fullName evidence="1">Uncharacterized protein</fullName>
    </submittedName>
</protein>
<proteinExistence type="predicted"/>
<evidence type="ECO:0000313" key="2">
    <source>
        <dbReference type="Proteomes" id="UP000672038"/>
    </source>
</evidence>
<dbReference type="KEGG" id="pluf:LFWB_6680"/>
<reference evidence="1" key="1">
    <citation type="submission" date="2020-06" db="EMBL/GenBank/DDBJ databases">
        <title>Complete genome sequence of Candidatus Phytoplasma luffae NCHU2019.</title>
        <authorList>
            <person name="Cho S.-T."/>
            <person name="Tan C.-M."/>
            <person name="Li J.-R."/>
            <person name="Chien Y.-Y."/>
            <person name="Chiu Y.-C."/>
            <person name="Yang J.-Y."/>
            <person name="Kuo C.-H."/>
        </authorList>
    </citation>
    <scope>NUCLEOTIDE SEQUENCE</scope>
    <source>
        <strain evidence="1">NCHU2019</strain>
    </source>
</reference>
<gene>
    <name evidence="1" type="ORF">LFWB_6680</name>
</gene>
<dbReference type="EMBL" id="CP054393">
    <property type="protein sequence ID" value="QTX03229.1"/>
    <property type="molecule type" value="Genomic_DNA"/>
</dbReference>
<organism evidence="1 2">
    <name type="scientific">Loofah witches'-broom phytoplasma</name>
    <dbReference type="NCBI Taxonomy" id="35773"/>
    <lineage>
        <taxon>Bacteria</taxon>
        <taxon>Bacillati</taxon>
        <taxon>Mycoplasmatota</taxon>
        <taxon>Mollicutes</taxon>
        <taxon>Acholeplasmatales</taxon>
        <taxon>Acholeplasmataceae</taxon>
        <taxon>Candidatus Phytoplasma</taxon>
        <taxon>16SrVIII (Loofah witches'-broom group)</taxon>
    </lineage>
</organism>
<evidence type="ECO:0000313" key="1">
    <source>
        <dbReference type="EMBL" id="QTX03229.1"/>
    </source>
</evidence>
<dbReference type="Proteomes" id="UP000672038">
    <property type="component" value="Chromosome"/>
</dbReference>
<accession>A0A975IMJ3</accession>
<name>A0A975IMJ3_LOWBP</name>
<keyword evidence="2" id="KW-1185">Reference proteome</keyword>
<dbReference type="AlphaFoldDB" id="A0A975IMJ3"/>
<sequence length="47" mass="5739">MYYQSTSYGRFPTRSVIPNEAIYQYFKNPNNWYEFPKFCPTCLRKTS</sequence>